<evidence type="ECO:0000256" key="3">
    <source>
        <dbReference type="ARBA" id="ARBA00022475"/>
    </source>
</evidence>
<gene>
    <name evidence="9" type="ORF">ACFO60_18510</name>
</gene>
<evidence type="ECO:0000256" key="7">
    <source>
        <dbReference type="RuleBase" id="RU363032"/>
    </source>
</evidence>
<keyword evidence="2 7" id="KW-0813">Transport</keyword>
<evidence type="ECO:0000256" key="6">
    <source>
        <dbReference type="ARBA" id="ARBA00023136"/>
    </source>
</evidence>
<dbReference type="PROSITE" id="PS50928">
    <property type="entry name" value="ABC_TM1"/>
    <property type="match status" value="1"/>
</dbReference>
<keyword evidence="5 7" id="KW-1133">Transmembrane helix</keyword>
<name>A0ABV9CIC5_9ACTN</name>
<feature type="transmembrane region" description="Helical" evidence="7">
    <location>
        <begin position="103"/>
        <end position="121"/>
    </location>
</feature>
<feature type="transmembrane region" description="Helical" evidence="7">
    <location>
        <begin position="246"/>
        <end position="273"/>
    </location>
</feature>
<feature type="transmembrane region" description="Helical" evidence="7">
    <location>
        <begin position="293"/>
        <end position="315"/>
    </location>
</feature>
<proteinExistence type="inferred from homology"/>
<keyword evidence="10" id="KW-1185">Reference proteome</keyword>
<dbReference type="Gene3D" id="1.10.3720.10">
    <property type="entry name" value="MetI-like"/>
    <property type="match status" value="1"/>
</dbReference>
<evidence type="ECO:0000256" key="5">
    <source>
        <dbReference type="ARBA" id="ARBA00022989"/>
    </source>
</evidence>
<keyword evidence="3" id="KW-1003">Cell membrane</keyword>
<accession>A0ABV9CIC5</accession>
<evidence type="ECO:0000313" key="9">
    <source>
        <dbReference type="EMBL" id="MFC4532773.1"/>
    </source>
</evidence>
<organism evidence="9 10">
    <name type="scientific">Sphaerisporangium dianthi</name>
    <dbReference type="NCBI Taxonomy" id="1436120"/>
    <lineage>
        <taxon>Bacteria</taxon>
        <taxon>Bacillati</taxon>
        <taxon>Actinomycetota</taxon>
        <taxon>Actinomycetes</taxon>
        <taxon>Streptosporangiales</taxon>
        <taxon>Streptosporangiaceae</taxon>
        <taxon>Sphaerisporangium</taxon>
    </lineage>
</organism>
<comment type="subcellular location">
    <subcellularLocation>
        <location evidence="1 7">Cell membrane</location>
        <topology evidence="1 7">Multi-pass membrane protein</topology>
    </subcellularLocation>
</comment>
<dbReference type="PANTHER" id="PTHR30465:SF0">
    <property type="entry name" value="OLIGOPEPTIDE TRANSPORT SYSTEM PERMEASE PROTEIN APPB"/>
    <property type="match status" value="1"/>
</dbReference>
<dbReference type="Proteomes" id="UP001596004">
    <property type="component" value="Unassembled WGS sequence"/>
</dbReference>
<dbReference type="PANTHER" id="PTHR30465">
    <property type="entry name" value="INNER MEMBRANE ABC TRANSPORTER"/>
    <property type="match status" value="1"/>
</dbReference>
<dbReference type="InterPro" id="IPR000515">
    <property type="entry name" value="MetI-like"/>
</dbReference>
<feature type="transmembrane region" description="Helical" evidence="7">
    <location>
        <begin position="133"/>
        <end position="153"/>
    </location>
</feature>
<dbReference type="InterPro" id="IPR035906">
    <property type="entry name" value="MetI-like_sf"/>
</dbReference>
<evidence type="ECO:0000256" key="2">
    <source>
        <dbReference type="ARBA" id="ARBA00022448"/>
    </source>
</evidence>
<dbReference type="EMBL" id="JBHSFP010000011">
    <property type="protein sequence ID" value="MFC4532773.1"/>
    <property type="molecule type" value="Genomic_DNA"/>
</dbReference>
<feature type="transmembrane region" description="Helical" evidence="7">
    <location>
        <begin position="12"/>
        <end position="31"/>
    </location>
</feature>
<dbReference type="Pfam" id="PF00528">
    <property type="entry name" value="BPD_transp_1"/>
    <property type="match status" value="1"/>
</dbReference>
<comment type="caution">
    <text evidence="9">The sequence shown here is derived from an EMBL/GenBank/DDBJ whole genome shotgun (WGS) entry which is preliminary data.</text>
</comment>
<dbReference type="SUPFAM" id="SSF161098">
    <property type="entry name" value="MetI-like"/>
    <property type="match status" value="1"/>
</dbReference>
<evidence type="ECO:0000256" key="4">
    <source>
        <dbReference type="ARBA" id="ARBA00022692"/>
    </source>
</evidence>
<protein>
    <submittedName>
        <fullName evidence="9">ABC transporter permease</fullName>
    </submittedName>
</protein>
<dbReference type="RefSeq" id="WP_380841650.1">
    <property type="nucleotide sequence ID" value="NZ_JBHSFP010000011.1"/>
</dbReference>
<keyword evidence="4 7" id="KW-0812">Transmembrane</keyword>
<reference evidence="10" key="1">
    <citation type="journal article" date="2019" name="Int. J. Syst. Evol. Microbiol.">
        <title>The Global Catalogue of Microorganisms (GCM) 10K type strain sequencing project: providing services to taxonomists for standard genome sequencing and annotation.</title>
        <authorList>
            <consortium name="The Broad Institute Genomics Platform"/>
            <consortium name="The Broad Institute Genome Sequencing Center for Infectious Disease"/>
            <person name="Wu L."/>
            <person name="Ma J."/>
        </authorList>
    </citation>
    <scope>NUCLEOTIDE SEQUENCE [LARGE SCALE GENOMIC DNA]</scope>
    <source>
        <strain evidence="10">CGMCC 4.7132</strain>
    </source>
</reference>
<evidence type="ECO:0000256" key="1">
    <source>
        <dbReference type="ARBA" id="ARBA00004651"/>
    </source>
</evidence>
<keyword evidence="6 7" id="KW-0472">Membrane</keyword>
<comment type="similarity">
    <text evidence="7">Belongs to the binding-protein-dependent transport system permease family.</text>
</comment>
<sequence>MTGFLVRRAGYYLALLTVAVFLSYAVAATALNPRAYFEGRQPRPPAAAVEAQLTHLGINDHDPLLVRFGTWSGHVLTGDLGRTIFDTSVGEEFGRRVGVSLRLLLVGTLLGTVIGILAGVWSAVRQYRPSDRVMTVTSFVLMSTPVFLLAVLLKTGARWINETFGQVINYTGEKTPGLTGGLFAQAGDRAVHLLLPTLSIALGAIATYSRYQRASTLDVLGSDYLRTAVAKGLSPRTALLKHGLRVALIPLSTFFAYGFLAIFTGATLTETIFGWHGMGEWFVDAVSKNDVNAVVAVNLFAAVVVLASGLAADLLHAVLDPRVRDA</sequence>
<evidence type="ECO:0000313" key="10">
    <source>
        <dbReference type="Proteomes" id="UP001596004"/>
    </source>
</evidence>
<evidence type="ECO:0000259" key="8">
    <source>
        <dbReference type="PROSITE" id="PS50928"/>
    </source>
</evidence>
<dbReference type="CDD" id="cd06261">
    <property type="entry name" value="TM_PBP2"/>
    <property type="match status" value="1"/>
</dbReference>
<feature type="domain" description="ABC transmembrane type-1" evidence="8">
    <location>
        <begin position="97"/>
        <end position="312"/>
    </location>
</feature>